<feature type="region of interest" description="Disordered" evidence="1">
    <location>
        <begin position="1"/>
        <end position="139"/>
    </location>
</feature>
<feature type="compositionally biased region" description="Basic and acidic residues" evidence="1">
    <location>
        <begin position="73"/>
        <end position="83"/>
    </location>
</feature>
<dbReference type="AlphaFoldDB" id="A0AAP0HU87"/>
<proteinExistence type="predicted"/>
<evidence type="ECO:0000256" key="1">
    <source>
        <dbReference type="SAM" id="MobiDB-lite"/>
    </source>
</evidence>
<feature type="compositionally biased region" description="Low complexity" evidence="1">
    <location>
        <begin position="37"/>
        <end position="46"/>
    </location>
</feature>
<keyword evidence="3" id="KW-1185">Reference proteome</keyword>
<organism evidence="2 3">
    <name type="scientific">Stephania japonica</name>
    <dbReference type="NCBI Taxonomy" id="461633"/>
    <lineage>
        <taxon>Eukaryota</taxon>
        <taxon>Viridiplantae</taxon>
        <taxon>Streptophyta</taxon>
        <taxon>Embryophyta</taxon>
        <taxon>Tracheophyta</taxon>
        <taxon>Spermatophyta</taxon>
        <taxon>Magnoliopsida</taxon>
        <taxon>Ranunculales</taxon>
        <taxon>Menispermaceae</taxon>
        <taxon>Menispermoideae</taxon>
        <taxon>Cissampelideae</taxon>
        <taxon>Stephania</taxon>
    </lineage>
</organism>
<dbReference type="Proteomes" id="UP001417504">
    <property type="component" value="Unassembled WGS sequence"/>
</dbReference>
<evidence type="ECO:0000313" key="3">
    <source>
        <dbReference type="Proteomes" id="UP001417504"/>
    </source>
</evidence>
<reference evidence="2 3" key="1">
    <citation type="submission" date="2024-01" db="EMBL/GenBank/DDBJ databases">
        <title>Genome assemblies of Stephania.</title>
        <authorList>
            <person name="Yang L."/>
        </authorList>
    </citation>
    <scope>NUCLEOTIDE SEQUENCE [LARGE SCALE GENOMIC DNA]</scope>
    <source>
        <strain evidence="2">QJT</strain>
        <tissue evidence="2">Leaf</tissue>
    </source>
</reference>
<feature type="compositionally biased region" description="Basic and acidic residues" evidence="1">
    <location>
        <begin position="8"/>
        <end position="19"/>
    </location>
</feature>
<evidence type="ECO:0000313" key="2">
    <source>
        <dbReference type="EMBL" id="KAK9096721.1"/>
    </source>
</evidence>
<protein>
    <submittedName>
        <fullName evidence="2">Uncharacterized protein</fullName>
    </submittedName>
</protein>
<feature type="compositionally biased region" description="Basic residues" evidence="1">
    <location>
        <begin position="47"/>
        <end position="61"/>
    </location>
</feature>
<feature type="compositionally biased region" description="Polar residues" evidence="1">
    <location>
        <begin position="106"/>
        <end position="121"/>
    </location>
</feature>
<comment type="caution">
    <text evidence="2">The sequence shown here is derived from an EMBL/GenBank/DDBJ whole genome shotgun (WGS) entry which is preliminary data.</text>
</comment>
<accession>A0AAP0HU87</accession>
<sequence length="178" mass="18928">MARGKSIVSREDVDGEPTRVQRAGVVAAAPSAPPAAPSATPSVPAVHGKRKAHTVSYRKAKVQTSEGVRGRRLVRDNVEDEASHVPVGSSSQGGADGDEARRSAMEETTTSQPQATRSSSGVVGENFVEPEDDPFAPFPGGPIDRSLFKSFKDHVAAAIWNKEIYSLFLANIDRYLSA</sequence>
<dbReference type="EMBL" id="JBBNAE010000009">
    <property type="protein sequence ID" value="KAK9096721.1"/>
    <property type="molecule type" value="Genomic_DNA"/>
</dbReference>
<name>A0AAP0HU87_9MAGN</name>
<gene>
    <name evidence="2" type="ORF">Sjap_022218</name>
</gene>